<protein>
    <submittedName>
        <fullName evidence="1 3">Uncharacterized protein</fullName>
    </submittedName>
</protein>
<evidence type="ECO:0000313" key="1">
    <source>
        <dbReference type="EMBL" id="VDM99861.1"/>
    </source>
</evidence>
<dbReference type="WBParaSite" id="TCLT_0000341601-mRNA-1">
    <property type="protein sequence ID" value="TCLT_0000341601-mRNA-1"/>
    <property type="gene ID" value="TCLT_0000341601"/>
</dbReference>
<sequence length="71" mass="7715">MMEATSNSSQSWETELLCEDLVAWSVVDSDSWGSDLVLLATEDSGVICLIEGLSILVIEADANLQQIIVKE</sequence>
<reference evidence="1 2" key="2">
    <citation type="submission" date="2018-11" db="EMBL/GenBank/DDBJ databases">
        <authorList>
            <consortium name="Pathogen Informatics"/>
        </authorList>
    </citation>
    <scope>NUCLEOTIDE SEQUENCE [LARGE SCALE GENOMIC DNA]</scope>
</reference>
<dbReference type="STRING" id="103827.A0A0N5CT58"/>
<reference evidence="3" key="1">
    <citation type="submission" date="2017-02" db="UniProtKB">
        <authorList>
            <consortium name="WormBaseParasite"/>
        </authorList>
    </citation>
    <scope>IDENTIFICATION</scope>
</reference>
<gene>
    <name evidence="1" type="ORF">TCLT_LOCUS3409</name>
</gene>
<dbReference type="AlphaFoldDB" id="A0A0N5CT58"/>
<keyword evidence="2" id="KW-1185">Reference proteome</keyword>
<dbReference type="Proteomes" id="UP000276776">
    <property type="component" value="Unassembled WGS sequence"/>
</dbReference>
<dbReference type="EMBL" id="UYYF01001427">
    <property type="protein sequence ID" value="VDM99861.1"/>
    <property type="molecule type" value="Genomic_DNA"/>
</dbReference>
<name>A0A0N5CT58_THECL</name>
<accession>A0A0N5CT58</accession>
<evidence type="ECO:0000313" key="2">
    <source>
        <dbReference type="Proteomes" id="UP000276776"/>
    </source>
</evidence>
<proteinExistence type="predicted"/>
<evidence type="ECO:0000313" key="3">
    <source>
        <dbReference type="WBParaSite" id="TCLT_0000341601-mRNA-1"/>
    </source>
</evidence>
<organism evidence="3">
    <name type="scientific">Thelazia callipaeda</name>
    <name type="common">Oriental eyeworm</name>
    <name type="synonym">Parasitic nematode</name>
    <dbReference type="NCBI Taxonomy" id="103827"/>
    <lineage>
        <taxon>Eukaryota</taxon>
        <taxon>Metazoa</taxon>
        <taxon>Ecdysozoa</taxon>
        <taxon>Nematoda</taxon>
        <taxon>Chromadorea</taxon>
        <taxon>Rhabditida</taxon>
        <taxon>Spirurina</taxon>
        <taxon>Spiruromorpha</taxon>
        <taxon>Thelazioidea</taxon>
        <taxon>Thelaziidae</taxon>
        <taxon>Thelazia</taxon>
    </lineage>
</organism>